<gene>
    <name evidence="1" type="ORF">ZHAS_00018698</name>
</gene>
<name>A0A084WKB9_ANOSI</name>
<reference evidence="1 3" key="1">
    <citation type="journal article" date="2014" name="BMC Genomics">
        <title>Genome sequence of Anopheles sinensis provides insight into genetics basis of mosquito competence for malaria parasites.</title>
        <authorList>
            <person name="Zhou D."/>
            <person name="Zhang D."/>
            <person name="Ding G."/>
            <person name="Shi L."/>
            <person name="Hou Q."/>
            <person name="Ye Y."/>
            <person name="Xu Y."/>
            <person name="Zhou H."/>
            <person name="Xiong C."/>
            <person name="Li S."/>
            <person name="Yu J."/>
            <person name="Hong S."/>
            <person name="Yu X."/>
            <person name="Zou P."/>
            <person name="Chen C."/>
            <person name="Chang X."/>
            <person name="Wang W."/>
            <person name="Lv Y."/>
            <person name="Sun Y."/>
            <person name="Ma L."/>
            <person name="Shen B."/>
            <person name="Zhu C."/>
        </authorList>
    </citation>
    <scope>NUCLEOTIDE SEQUENCE [LARGE SCALE GENOMIC DNA]</scope>
</reference>
<accession>A0A084WKB9</accession>
<dbReference type="EnsemblMetazoa" id="ASIC018698-RA">
    <property type="protein sequence ID" value="ASIC018698-PA"/>
    <property type="gene ID" value="ASIC018698"/>
</dbReference>
<dbReference type="Proteomes" id="UP000030765">
    <property type="component" value="Unassembled WGS sequence"/>
</dbReference>
<dbReference type="AlphaFoldDB" id="A0A084WKB9"/>
<evidence type="ECO:0000313" key="3">
    <source>
        <dbReference type="Proteomes" id="UP000030765"/>
    </source>
</evidence>
<organism evidence="1">
    <name type="scientific">Anopheles sinensis</name>
    <name type="common">Mosquito</name>
    <dbReference type="NCBI Taxonomy" id="74873"/>
    <lineage>
        <taxon>Eukaryota</taxon>
        <taxon>Metazoa</taxon>
        <taxon>Ecdysozoa</taxon>
        <taxon>Arthropoda</taxon>
        <taxon>Hexapoda</taxon>
        <taxon>Insecta</taxon>
        <taxon>Pterygota</taxon>
        <taxon>Neoptera</taxon>
        <taxon>Endopterygota</taxon>
        <taxon>Diptera</taxon>
        <taxon>Nematocera</taxon>
        <taxon>Culicoidea</taxon>
        <taxon>Culicidae</taxon>
        <taxon>Anophelinae</taxon>
        <taxon>Anopheles</taxon>
    </lineage>
</organism>
<sequence>MKAKNEIEHDMCGGGLERLVLKSTTGHQKGRWDQIGHSVTICSPTVATSTCKDASKKLTSRMWPKVSRLLWVRRSKRTHGSEGAPDLAPPAKKTMIVSPAKLHAGSFAGIVCGFSNLLAASVVHQRGNCELENSEQCGRSKAFFSPKPCSMCSNRHEQLFCSH</sequence>
<protein>
    <submittedName>
        <fullName evidence="1 2">Sigma-54 interacting response regulator protein</fullName>
    </submittedName>
</protein>
<reference evidence="2" key="2">
    <citation type="submission" date="2020-05" db="UniProtKB">
        <authorList>
            <consortium name="EnsemblMetazoa"/>
        </authorList>
    </citation>
    <scope>IDENTIFICATION</scope>
</reference>
<dbReference type="EMBL" id="KE525349">
    <property type="protein sequence ID" value="KFB50663.1"/>
    <property type="molecule type" value="Genomic_DNA"/>
</dbReference>
<keyword evidence="3" id="KW-1185">Reference proteome</keyword>
<evidence type="ECO:0000313" key="2">
    <source>
        <dbReference type="EnsemblMetazoa" id="ASIC018698-PA"/>
    </source>
</evidence>
<dbReference type="VEuPathDB" id="VectorBase:ASIC018698"/>
<dbReference type="EMBL" id="ATLV01024107">
    <property type="status" value="NOT_ANNOTATED_CDS"/>
    <property type="molecule type" value="Genomic_DNA"/>
</dbReference>
<evidence type="ECO:0000313" key="1">
    <source>
        <dbReference type="EMBL" id="KFB50663.1"/>
    </source>
</evidence>
<proteinExistence type="predicted"/>